<dbReference type="GO" id="GO:0008233">
    <property type="term" value="F:peptidase activity"/>
    <property type="evidence" value="ECO:0007669"/>
    <property type="project" value="UniProtKB-KW"/>
</dbReference>
<evidence type="ECO:0000256" key="5">
    <source>
        <dbReference type="ARBA" id="ARBA00023136"/>
    </source>
</evidence>
<keyword evidence="5" id="KW-0472">Membrane</keyword>
<evidence type="ECO:0000259" key="7">
    <source>
        <dbReference type="SMART" id="SM00244"/>
    </source>
</evidence>
<dbReference type="InterPro" id="IPR010200">
    <property type="entry name" value="HflC"/>
</dbReference>
<dbReference type="GO" id="GO:0006508">
    <property type="term" value="P:proteolysis"/>
    <property type="evidence" value="ECO:0007669"/>
    <property type="project" value="UniProtKB-KW"/>
</dbReference>
<keyword evidence="8" id="KW-0378">Hydrolase</keyword>
<reference evidence="8 9" key="1">
    <citation type="submission" date="2015-02" db="EMBL/GenBank/DDBJ databases">
        <title>Single-cell genomics of uncultivated deep-branching MTB reveals a conserved set of magnetosome genes.</title>
        <authorList>
            <person name="Kolinko S."/>
            <person name="Richter M."/>
            <person name="Glockner F.O."/>
            <person name="Brachmann A."/>
            <person name="Schuler D."/>
        </authorList>
    </citation>
    <scope>NUCLEOTIDE SEQUENCE [LARGE SCALE GENOMIC DNA]</scope>
    <source>
        <strain evidence="8">SKK-01</strain>
    </source>
</reference>
<dbReference type="Pfam" id="PF01145">
    <property type="entry name" value="Band_7"/>
    <property type="match status" value="1"/>
</dbReference>
<dbReference type="AlphaFoldDB" id="A0A0F0CS38"/>
<dbReference type="GO" id="GO:0016020">
    <property type="term" value="C:membrane"/>
    <property type="evidence" value="ECO:0007669"/>
    <property type="project" value="UniProtKB-SubCell"/>
</dbReference>
<evidence type="ECO:0000313" key="9">
    <source>
        <dbReference type="Proteomes" id="UP000033428"/>
    </source>
</evidence>
<dbReference type="PIRSF" id="PIRSF005651">
    <property type="entry name" value="HflC"/>
    <property type="match status" value="1"/>
</dbReference>
<dbReference type="SUPFAM" id="SSF117892">
    <property type="entry name" value="Band 7/SPFH domain"/>
    <property type="match status" value="1"/>
</dbReference>
<evidence type="ECO:0000256" key="1">
    <source>
        <dbReference type="ARBA" id="ARBA00004167"/>
    </source>
</evidence>
<proteinExistence type="inferred from homology"/>
<keyword evidence="4" id="KW-1133">Transmembrane helix</keyword>
<accession>A0A0F0CS38</accession>
<dbReference type="Proteomes" id="UP000033428">
    <property type="component" value="Unassembled WGS sequence"/>
</dbReference>
<comment type="subcellular location">
    <subcellularLocation>
        <location evidence="1">Membrane</location>
        <topology evidence="1">Single-pass membrane protein</topology>
    </subcellularLocation>
</comment>
<dbReference type="SMART" id="SM00244">
    <property type="entry name" value="PHB"/>
    <property type="match status" value="1"/>
</dbReference>
<dbReference type="PANTHER" id="PTHR42911">
    <property type="entry name" value="MODULATOR OF FTSH PROTEASE HFLC"/>
    <property type="match status" value="1"/>
</dbReference>
<dbReference type="InterPro" id="IPR036013">
    <property type="entry name" value="Band_7/SPFH_dom_sf"/>
</dbReference>
<dbReference type="InterPro" id="IPR001107">
    <property type="entry name" value="Band_7"/>
</dbReference>
<evidence type="ECO:0000256" key="3">
    <source>
        <dbReference type="ARBA" id="ARBA00022692"/>
    </source>
</evidence>
<name>A0A0F0CS38_9BACT</name>
<evidence type="ECO:0000313" key="8">
    <source>
        <dbReference type="EMBL" id="KJJ84235.1"/>
    </source>
</evidence>
<evidence type="ECO:0000256" key="4">
    <source>
        <dbReference type="ARBA" id="ARBA00022989"/>
    </source>
</evidence>
<comment type="caution">
    <text evidence="8">The sequence shown here is derived from an EMBL/GenBank/DDBJ whole genome shotgun (WGS) entry which is preliminary data.</text>
</comment>
<protein>
    <recommendedName>
        <fullName evidence="6">Protein HflC</fullName>
    </recommendedName>
</protein>
<gene>
    <name evidence="8" type="ORF">OMAG_001919</name>
</gene>
<dbReference type="PANTHER" id="PTHR42911:SF1">
    <property type="entry name" value="MODULATOR OF FTSH PROTEASE HFLC"/>
    <property type="match status" value="1"/>
</dbReference>
<comment type="function">
    <text evidence="6">HflC and HflK could regulate a protease.</text>
</comment>
<organism evidence="8 9">
    <name type="scientific">Candidatus Omnitrophus magneticus</name>
    <dbReference type="NCBI Taxonomy" id="1609969"/>
    <lineage>
        <taxon>Bacteria</taxon>
        <taxon>Pseudomonadati</taxon>
        <taxon>Candidatus Omnitrophota</taxon>
        <taxon>Candidatus Omnitrophus</taxon>
    </lineage>
</organism>
<evidence type="ECO:0000256" key="6">
    <source>
        <dbReference type="PIRNR" id="PIRNR005651"/>
    </source>
</evidence>
<keyword evidence="9" id="KW-1185">Reference proteome</keyword>
<dbReference type="NCBIfam" id="TIGR01932">
    <property type="entry name" value="hflC"/>
    <property type="match status" value="1"/>
</dbReference>
<dbReference type="EMBL" id="JYNY01000381">
    <property type="protein sequence ID" value="KJJ84235.1"/>
    <property type="molecule type" value="Genomic_DNA"/>
</dbReference>
<feature type="domain" description="Band 7" evidence="7">
    <location>
        <begin position="22"/>
        <end position="211"/>
    </location>
</feature>
<keyword evidence="8" id="KW-0645">Protease</keyword>
<dbReference type="CDD" id="cd03405">
    <property type="entry name" value="SPFH_HflC"/>
    <property type="match status" value="1"/>
</dbReference>
<comment type="similarity">
    <text evidence="2 6">Belongs to the band 7/mec-2 family. HflC subfamily.</text>
</comment>
<dbReference type="Gene3D" id="3.30.479.30">
    <property type="entry name" value="Band 7 domain"/>
    <property type="match status" value="1"/>
</dbReference>
<evidence type="ECO:0000256" key="2">
    <source>
        <dbReference type="ARBA" id="ARBA00007862"/>
    </source>
</evidence>
<keyword evidence="3" id="KW-0812">Transmembrane</keyword>
<sequence length="313" mass="35820">MKHALSLIAILFLLFSAFLMTGMVYIVKETEQVVLTQFGQPIGKPITSAGLHFKTPFMQEAHYFDKRLLDWDGVPNQIPTGDKKYIWVDTMARWYIVDALKFLQAMGNERGAQARLDDIINSATRDVITSNILVEVVRNSNRVLDEKENPDKIMFAEEALEKIQLGREALENEILIHAKKIAPQYGIDIMDVRIKRINYVQEVRKKVYERMIAERKRAAEEYRSEGMGKRATIKGKMGKELKSITSKAFRESQIIKGKADQTATKIYASAYSQDAQFFYFIKTMEGYATSICSGTTAMLSTDSDYLKFFNKIE</sequence>